<proteinExistence type="predicted"/>
<comment type="caution">
    <text evidence="1">The sequence shown here is derived from an EMBL/GenBank/DDBJ whole genome shotgun (WGS) entry which is preliminary data.</text>
</comment>
<protein>
    <submittedName>
        <fullName evidence="1">Uncharacterized protein</fullName>
    </submittedName>
</protein>
<organism evidence="1 2">
    <name type="scientific">Elysia crispata</name>
    <name type="common">lettuce slug</name>
    <dbReference type="NCBI Taxonomy" id="231223"/>
    <lineage>
        <taxon>Eukaryota</taxon>
        <taxon>Metazoa</taxon>
        <taxon>Spiralia</taxon>
        <taxon>Lophotrochozoa</taxon>
        <taxon>Mollusca</taxon>
        <taxon>Gastropoda</taxon>
        <taxon>Heterobranchia</taxon>
        <taxon>Euthyneura</taxon>
        <taxon>Panpulmonata</taxon>
        <taxon>Sacoglossa</taxon>
        <taxon>Placobranchoidea</taxon>
        <taxon>Plakobranchidae</taxon>
        <taxon>Elysia</taxon>
    </lineage>
</organism>
<evidence type="ECO:0000313" key="2">
    <source>
        <dbReference type="Proteomes" id="UP001283361"/>
    </source>
</evidence>
<dbReference type="EMBL" id="JAWDGP010000175">
    <property type="protein sequence ID" value="KAK3803232.1"/>
    <property type="molecule type" value="Genomic_DNA"/>
</dbReference>
<dbReference type="AlphaFoldDB" id="A0AAE1BDF9"/>
<dbReference type="Proteomes" id="UP001283361">
    <property type="component" value="Unassembled WGS sequence"/>
</dbReference>
<keyword evidence="2" id="KW-1185">Reference proteome</keyword>
<accession>A0AAE1BDF9</accession>
<sequence>MRVKDIRRGRRWCHVLDNSNVVLERCTKENGFFCEVNNGRELYPPVLKLEYTYPLEKAFEGGELLRIVCLGFVDHRGYLFFVMRDGATEKHLDATHTDVTLIEDATDAPRLFSAHKQHMMCTRDSSSAVWREAAAGLVLHAPSDRTCGSNVSARRLNEKQED</sequence>
<gene>
    <name evidence="1" type="ORF">RRG08_013815</name>
</gene>
<name>A0AAE1BDF9_9GAST</name>
<reference evidence="1" key="1">
    <citation type="journal article" date="2023" name="G3 (Bethesda)">
        <title>A reference genome for the long-term kleptoplast-retaining sea slug Elysia crispata morphotype clarki.</title>
        <authorList>
            <person name="Eastman K.E."/>
            <person name="Pendleton A.L."/>
            <person name="Shaikh M.A."/>
            <person name="Suttiyut T."/>
            <person name="Ogas R."/>
            <person name="Tomko P."/>
            <person name="Gavelis G."/>
            <person name="Widhalm J.R."/>
            <person name="Wisecaver J.H."/>
        </authorList>
    </citation>
    <scope>NUCLEOTIDE SEQUENCE</scope>
    <source>
        <strain evidence="1">ECLA1</strain>
    </source>
</reference>
<evidence type="ECO:0000313" key="1">
    <source>
        <dbReference type="EMBL" id="KAK3803232.1"/>
    </source>
</evidence>